<feature type="transmembrane region" description="Helical" evidence="7">
    <location>
        <begin position="494"/>
        <end position="514"/>
    </location>
</feature>
<evidence type="ECO:0000313" key="14">
    <source>
        <dbReference type="Proteomes" id="UP001201985"/>
    </source>
</evidence>
<dbReference type="InterPro" id="IPR010920">
    <property type="entry name" value="LSM_dom_sf"/>
</dbReference>
<feature type="transmembrane region" description="Helical" evidence="7">
    <location>
        <begin position="452"/>
        <end position="473"/>
    </location>
</feature>
<keyword evidence="5 7" id="KW-1133">Transmembrane helix</keyword>
<keyword evidence="3" id="KW-1003">Cell membrane</keyword>
<feature type="domain" description="Mechanosensitive ion channel MscS C-terminal" evidence="10">
    <location>
        <begin position="611"/>
        <end position="697"/>
    </location>
</feature>
<dbReference type="InterPro" id="IPR057485">
    <property type="entry name" value="YbiO-like_TM1"/>
</dbReference>
<evidence type="ECO:0000256" key="5">
    <source>
        <dbReference type="ARBA" id="ARBA00022989"/>
    </source>
</evidence>
<comment type="caution">
    <text evidence="13">The sequence shown here is derived from an EMBL/GenBank/DDBJ whole genome shotgun (WGS) entry which is preliminary data.</text>
</comment>
<dbReference type="InterPro" id="IPR011014">
    <property type="entry name" value="MscS_channel_TM-2"/>
</dbReference>
<feature type="chain" id="PRO_5046427502" evidence="8">
    <location>
        <begin position="21"/>
        <end position="736"/>
    </location>
</feature>
<dbReference type="SUPFAM" id="SSF82861">
    <property type="entry name" value="Mechanosensitive channel protein MscS (YggB), transmembrane region"/>
    <property type="match status" value="1"/>
</dbReference>
<evidence type="ECO:0000259" key="9">
    <source>
        <dbReference type="Pfam" id="PF00924"/>
    </source>
</evidence>
<dbReference type="Pfam" id="PF21088">
    <property type="entry name" value="MS_channel_1st"/>
    <property type="match status" value="1"/>
</dbReference>
<evidence type="ECO:0000256" key="7">
    <source>
        <dbReference type="SAM" id="Phobius"/>
    </source>
</evidence>
<dbReference type="EMBL" id="JALBUU010000004">
    <property type="protein sequence ID" value="MCI0753804.1"/>
    <property type="molecule type" value="Genomic_DNA"/>
</dbReference>
<protein>
    <submittedName>
        <fullName evidence="13">Mechanosensitive ion channel</fullName>
    </submittedName>
</protein>
<evidence type="ECO:0000259" key="10">
    <source>
        <dbReference type="Pfam" id="PF21082"/>
    </source>
</evidence>
<evidence type="ECO:0000256" key="3">
    <source>
        <dbReference type="ARBA" id="ARBA00022475"/>
    </source>
</evidence>
<dbReference type="InterPro" id="IPR006685">
    <property type="entry name" value="MscS_channel_2nd"/>
</dbReference>
<dbReference type="Pfam" id="PF00924">
    <property type="entry name" value="MS_channel_2nd"/>
    <property type="match status" value="1"/>
</dbReference>
<feature type="transmembrane region" description="Helical" evidence="7">
    <location>
        <begin position="520"/>
        <end position="538"/>
    </location>
</feature>
<evidence type="ECO:0000256" key="6">
    <source>
        <dbReference type="ARBA" id="ARBA00023136"/>
    </source>
</evidence>
<evidence type="ECO:0000256" key="8">
    <source>
        <dbReference type="SAM" id="SignalP"/>
    </source>
</evidence>
<dbReference type="Gene3D" id="2.30.30.60">
    <property type="match status" value="1"/>
</dbReference>
<keyword evidence="14" id="KW-1185">Reference proteome</keyword>
<dbReference type="PANTHER" id="PTHR30460:SF0">
    <property type="entry name" value="MODERATE CONDUCTANCE MECHANOSENSITIVE CHANNEL YBIO"/>
    <property type="match status" value="1"/>
</dbReference>
<dbReference type="PANTHER" id="PTHR30460">
    <property type="entry name" value="MODERATE CONDUCTANCE MECHANOSENSITIVE CHANNEL YBIO"/>
    <property type="match status" value="1"/>
</dbReference>
<feature type="domain" description="Moderate conductance mechanosensitive channel YbiO-like transmembrane helix 1" evidence="12">
    <location>
        <begin position="361"/>
        <end position="439"/>
    </location>
</feature>
<evidence type="ECO:0000256" key="1">
    <source>
        <dbReference type="ARBA" id="ARBA00004651"/>
    </source>
</evidence>
<dbReference type="Gene3D" id="3.30.70.100">
    <property type="match status" value="1"/>
</dbReference>
<feature type="transmembrane region" description="Helical" evidence="7">
    <location>
        <begin position="327"/>
        <end position="349"/>
    </location>
</feature>
<evidence type="ECO:0000259" key="12">
    <source>
        <dbReference type="Pfam" id="PF25392"/>
    </source>
</evidence>
<feature type="transmembrane region" description="Helical" evidence="7">
    <location>
        <begin position="355"/>
        <end position="379"/>
    </location>
</feature>
<evidence type="ECO:0000313" key="13">
    <source>
        <dbReference type="EMBL" id="MCI0753804.1"/>
    </source>
</evidence>
<feature type="transmembrane region" description="Helical" evidence="7">
    <location>
        <begin position="169"/>
        <end position="193"/>
    </location>
</feature>
<dbReference type="Pfam" id="PF25392">
    <property type="entry name" value="MS_channel_TM1"/>
    <property type="match status" value="1"/>
</dbReference>
<dbReference type="SUPFAM" id="SSF82689">
    <property type="entry name" value="Mechanosensitive channel protein MscS (YggB), C-terminal domain"/>
    <property type="match status" value="1"/>
</dbReference>
<dbReference type="Pfam" id="PF21082">
    <property type="entry name" value="MS_channel_3rd"/>
    <property type="match status" value="1"/>
</dbReference>
<feature type="domain" description="Mechanosensitive ion channel transmembrane helices 2/3" evidence="11">
    <location>
        <begin position="499"/>
        <end position="539"/>
    </location>
</feature>
<dbReference type="InterPro" id="IPR023408">
    <property type="entry name" value="MscS_beta-dom_sf"/>
</dbReference>
<dbReference type="InterPro" id="IPR049278">
    <property type="entry name" value="MS_channel_C"/>
</dbReference>
<feature type="transmembrane region" description="Helical" evidence="7">
    <location>
        <begin position="414"/>
        <end position="432"/>
    </location>
</feature>
<dbReference type="RefSeq" id="WP_241792824.1">
    <property type="nucleotide sequence ID" value="NZ_JALBUU010000004.1"/>
</dbReference>
<feature type="domain" description="Mechanosensitive ion channel MscS" evidence="9">
    <location>
        <begin position="541"/>
        <end position="602"/>
    </location>
</feature>
<feature type="transmembrane region" description="Helical" evidence="7">
    <location>
        <begin position="246"/>
        <end position="269"/>
    </location>
</feature>
<sequence>MRCFAYGLVLLLLIAPPLAAQTTGDAAAPAAPSPAPAQDTAAELVRLLENDEARAALIARLRQGAAAPAADATAAEPALVRQIAERSRAIAEGAAAGLSSVARTLSEVGSGALNLGRPGLAALGDLALGVALVALGLAVSYLLLRAAVERSRRWLALRAAGRGWVGRTLGLAGGMLFDALAVLLAWGAGYALALQVVGGATGRMGIGQSLLLNAFLMVEAAKLVLRAALSPRQPILRPVPLNDEAAAYWFLWLKRLVSLLGYAFLFAAPVLATTSLAAAEALRVVVMAMALVIAVLLVLQNRAPVRAALTARAAQGRQDMLSRTLSLLGQVWHGLAIFYLVALFAVWLVNPREALSFMVGATAESALAILAGGLVLFLIRRAVHLSVRVPADLAERLPLLEGRLRAFVPRVMQAVRTVVLVCIAALIAQAWGLVDFLGWLASEGGQRVAGSLLSAGLIVVVGIAIYIAVSSWVEYRLNPHYGTAPTPRERTLLSLFRNAFTIALCVLVLMLALAQIGVNIAPLLAGAGVLGLAIGFGAQKLVQDIITGAFIQLENIMNEGDVVAVGGTSGVVERLTIRSVSIRDLSGTLHLIPFSSVDKVSNMMKGFSFHVAEIGVAYRENIDEVKAAMQEAFDQLAQSAHGAGILGPLDMQGLVQFGDSAVVVRARIKTLPGKHWVIGRAYNEIIKQVFDARGIEIPFPHLTLYMGQDKQGAAPPLPVEVTPVRPKARLAPVPGR</sequence>
<dbReference type="InterPro" id="IPR011066">
    <property type="entry name" value="MscS_channel_C_sf"/>
</dbReference>
<organism evidence="13 14">
    <name type="scientific">Teichococcus vastitatis</name>
    <dbReference type="NCBI Taxonomy" id="2307076"/>
    <lineage>
        <taxon>Bacteria</taxon>
        <taxon>Pseudomonadati</taxon>
        <taxon>Pseudomonadota</taxon>
        <taxon>Alphaproteobacteria</taxon>
        <taxon>Acetobacterales</taxon>
        <taxon>Roseomonadaceae</taxon>
        <taxon>Roseomonas</taxon>
    </lineage>
</organism>
<proteinExistence type="inferred from homology"/>
<name>A0ABS9W5B8_9PROT</name>
<comment type="similarity">
    <text evidence="2">Belongs to the MscS (TC 1.A.23) family.</text>
</comment>
<feature type="transmembrane region" description="Helical" evidence="7">
    <location>
        <begin position="205"/>
        <end position="225"/>
    </location>
</feature>
<dbReference type="InterPro" id="IPR049142">
    <property type="entry name" value="MS_channel_1st"/>
</dbReference>
<keyword evidence="8" id="KW-0732">Signal</keyword>
<dbReference type="Proteomes" id="UP001201985">
    <property type="component" value="Unassembled WGS sequence"/>
</dbReference>
<feature type="transmembrane region" description="Helical" evidence="7">
    <location>
        <begin position="281"/>
        <end position="299"/>
    </location>
</feature>
<keyword evidence="6 7" id="KW-0472">Membrane</keyword>
<comment type="subcellular location">
    <subcellularLocation>
        <location evidence="1">Cell membrane</location>
        <topology evidence="1">Multi-pass membrane protein</topology>
    </subcellularLocation>
</comment>
<gene>
    <name evidence="13" type="ORF">MON41_08525</name>
</gene>
<dbReference type="Gene3D" id="1.10.287.1260">
    <property type="match status" value="1"/>
</dbReference>
<reference evidence="13 14" key="1">
    <citation type="submission" date="2022-03" db="EMBL/GenBank/DDBJ databases">
        <title>Complete genome analysis of Roseomonas KG 17.1 : a prolific producer of plant growth promoters.</title>
        <authorList>
            <person name="Saadouli I."/>
            <person name="Najjari A."/>
            <person name="Mosbah A."/>
            <person name="Ouzari H.I."/>
        </authorList>
    </citation>
    <scope>NUCLEOTIDE SEQUENCE [LARGE SCALE GENOMIC DNA]</scope>
    <source>
        <strain evidence="13 14">KG17-1</strain>
    </source>
</reference>
<evidence type="ECO:0000259" key="11">
    <source>
        <dbReference type="Pfam" id="PF21088"/>
    </source>
</evidence>
<feature type="transmembrane region" description="Helical" evidence="7">
    <location>
        <begin position="126"/>
        <end position="148"/>
    </location>
</feature>
<dbReference type="InterPro" id="IPR045276">
    <property type="entry name" value="YbiO_bact"/>
</dbReference>
<dbReference type="SUPFAM" id="SSF50182">
    <property type="entry name" value="Sm-like ribonucleoproteins"/>
    <property type="match status" value="1"/>
</dbReference>
<feature type="signal peptide" evidence="8">
    <location>
        <begin position="1"/>
        <end position="20"/>
    </location>
</feature>
<evidence type="ECO:0000256" key="2">
    <source>
        <dbReference type="ARBA" id="ARBA00008017"/>
    </source>
</evidence>
<accession>A0ABS9W5B8</accession>
<keyword evidence="4 7" id="KW-0812">Transmembrane</keyword>
<evidence type="ECO:0000256" key="4">
    <source>
        <dbReference type="ARBA" id="ARBA00022692"/>
    </source>
</evidence>